<evidence type="ECO:0000256" key="1">
    <source>
        <dbReference type="SAM" id="Phobius"/>
    </source>
</evidence>
<keyword evidence="1" id="KW-0812">Transmembrane</keyword>
<reference evidence="2" key="1">
    <citation type="submission" date="2020-05" db="EMBL/GenBank/DDBJ databases">
        <title>Mycena genomes resolve the evolution of fungal bioluminescence.</title>
        <authorList>
            <person name="Tsai I.J."/>
        </authorList>
    </citation>
    <scope>NUCLEOTIDE SEQUENCE</scope>
    <source>
        <strain evidence="2">CCC161011</strain>
    </source>
</reference>
<proteinExistence type="predicted"/>
<dbReference type="EMBL" id="JACAZI010000032">
    <property type="protein sequence ID" value="KAF7331067.1"/>
    <property type="molecule type" value="Genomic_DNA"/>
</dbReference>
<evidence type="ECO:0000313" key="2">
    <source>
        <dbReference type="EMBL" id="KAF7331067.1"/>
    </source>
</evidence>
<feature type="transmembrane region" description="Helical" evidence="1">
    <location>
        <begin position="330"/>
        <end position="350"/>
    </location>
</feature>
<dbReference type="OrthoDB" id="3208379at2759"/>
<keyword evidence="3" id="KW-1185">Reference proteome</keyword>
<sequence>MGPSSVHSEIYPARNNNDWKTCVRLDGSQYHSKTKTGGNSCVLVVDHWRHKAMAEEQENSVSSCEEAYFSGENQWLFIFHSSQTAWYPTQRNDADMKTKQKLYWSYIVAHPAHAERSIAEWMSKAHQQALMYLKWCSFESLTSSRAKTPFPLKHSEDLAHLLNSLNEGCLNEEARPEHAQACKKVFPVDPRAGGSQSIPDIPHEEDIKSEEKNHEGFKLRVTLVAKVLMEKYSQQGAVEAMSETNQPPKPSKVLDVLFGIVDVASLGSFLRYLNRLDEVRDTLLTNDQWRDHIMRLVKEWEEFNLISTVLLSASAGILALENIGGVPRTAILISVLSSFGSITTGLYCITMYQPRAPNSRDSVDRTSALTIFNYTQYTLTHKTIAMVLGLPMAFLVWSLVSFMVGILSFNIVGTKISGHVSGVAYAVISVAAIIFLLIALAFYSLAKLWGSGRGHSLLGAIRRQYMKIVRHWRPLSENEKSLP</sequence>
<accession>A0A8H6WYK2</accession>
<feature type="transmembrane region" description="Helical" evidence="1">
    <location>
        <begin position="423"/>
        <end position="446"/>
    </location>
</feature>
<name>A0A8H6WYK2_9AGAR</name>
<keyword evidence="1" id="KW-0472">Membrane</keyword>
<comment type="caution">
    <text evidence="2">The sequence shown here is derived from an EMBL/GenBank/DDBJ whole genome shotgun (WGS) entry which is preliminary data.</text>
</comment>
<gene>
    <name evidence="2" type="ORF">MVEN_02447000</name>
</gene>
<dbReference type="AlphaFoldDB" id="A0A8H6WYK2"/>
<evidence type="ECO:0000313" key="3">
    <source>
        <dbReference type="Proteomes" id="UP000620124"/>
    </source>
</evidence>
<protein>
    <submittedName>
        <fullName evidence="2">Uncharacterized protein</fullName>
    </submittedName>
</protein>
<feature type="transmembrane region" description="Helical" evidence="1">
    <location>
        <begin position="384"/>
        <end position="411"/>
    </location>
</feature>
<keyword evidence="1" id="KW-1133">Transmembrane helix</keyword>
<dbReference type="Proteomes" id="UP000620124">
    <property type="component" value="Unassembled WGS sequence"/>
</dbReference>
<organism evidence="2 3">
    <name type="scientific">Mycena venus</name>
    <dbReference type="NCBI Taxonomy" id="2733690"/>
    <lineage>
        <taxon>Eukaryota</taxon>
        <taxon>Fungi</taxon>
        <taxon>Dikarya</taxon>
        <taxon>Basidiomycota</taxon>
        <taxon>Agaricomycotina</taxon>
        <taxon>Agaricomycetes</taxon>
        <taxon>Agaricomycetidae</taxon>
        <taxon>Agaricales</taxon>
        <taxon>Marasmiineae</taxon>
        <taxon>Mycenaceae</taxon>
        <taxon>Mycena</taxon>
    </lineage>
</organism>